<sequence>MDGGGVGSLNELLFATNSHIESETRSLVQQCIRDFNRVSGIVENFERIVDRAYKSFAAAALAVFAVDRGDTTYGSMLHIVDMYCSGKMNFQRPDSGYIGGSAGEDSDHSLLVLELQRLDIPQVKYSKEQMRLYAVTGLSKYVTSQVLLSTGIENDLVDKMGDACEALDMTVRQIDILNSLGNRYVESENSDTIALRSKADTHQATIDRLRKESEEASVVRHTFETVLLRIQSL</sequence>
<name>A0A9W7XY33_9FUNG</name>
<keyword evidence="2" id="KW-1185">Reference proteome</keyword>
<dbReference type="AlphaFoldDB" id="A0A9W7XY33"/>
<dbReference type="OrthoDB" id="5557105at2759"/>
<dbReference type="EMBL" id="JANBOJ010000079">
    <property type="protein sequence ID" value="KAJ1723149.1"/>
    <property type="molecule type" value="Genomic_DNA"/>
</dbReference>
<proteinExistence type="predicted"/>
<accession>A0A9W7XY33</accession>
<protein>
    <submittedName>
        <fullName evidence="1">Uncharacterized protein</fullName>
    </submittedName>
</protein>
<evidence type="ECO:0000313" key="1">
    <source>
        <dbReference type="EMBL" id="KAJ1723149.1"/>
    </source>
</evidence>
<reference evidence="1" key="1">
    <citation type="submission" date="2022-07" db="EMBL/GenBank/DDBJ databases">
        <title>Phylogenomic reconstructions and comparative analyses of Kickxellomycotina fungi.</title>
        <authorList>
            <person name="Reynolds N.K."/>
            <person name="Stajich J.E."/>
            <person name="Barry K."/>
            <person name="Grigoriev I.V."/>
            <person name="Crous P."/>
            <person name="Smith M.E."/>
        </authorList>
    </citation>
    <scope>NUCLEOTIDE SEQUENCE</scope>
    <source>
        <strain evidence="1">NBRC 32514</strain>
    </source>
</reference>
<evidence type="ECO:0000313" key="2">
    <source>
        <dbReference type="Proteomes" id="UP001149813"/>
    </source>
</evidence>
<comment type="caution">
    <text evidence="1">The sequence shown here is derived from an EMBL/GenBank/DDBJ whole genome shotgun (WGS) entry which is preliminary data.</text>
</comment>
<organism evidence="1 2">
    <name type="scientific">Coemansia erecta</name>
    <dbReference type="NCBI Taxonomy" id="147472"/>
    <lineage>
        <taxon>Eukaryota</taxon>
        <taxon>Fungi</taxon>
        <taxon>Fungi incertae sedis</taxon>
        <taxon>Zoopagomycota</taxon>
        <taxon>Kickxellomycotina</taxon>
        <taxon>Kickxellomycetes</taxon>
        <taxon>Kickxellales</taxon>
        <taxon>Kickxellaceae</taxon>
        <taxon>Coemansia</taxon>
    </lineage>
</organism>
<gene>
    <name evidence="1" type="ORF">LPJ53_002513</name>
</gene>
<dbReference type="Proteomes" id="UP001149813">
    <property type="component" value="Unassembled WGS sequence"/>
</dbReference>